<proteinExistence type="predicted"/>
<evidence type="ECO:0000259" key="2">
    <source>
        <dbReference type="Pfam" id="PF04183"/>
    </source>
</evidence>
<evidence type="ECO:0000259" key="3">
    <source>
        <dbReference type="Pfam" id="PF06276"/>
    </source>
</evidence>
<name>A0ABW9RMA8_9BACT</name>
<dbReference type="Gene3D" id="6.10.250.3370">
    <property type="match status" value="1"/>
</dbReference>
<dbReference type="Pfam" id="PF06276">
    <property type="entry name" value="FhuF"/>
    <property type="match status" value="1"/>
</dbReference>
<comment type="caution">
    <text evidence="4">The sequence shown here is derived from an EMBL/GenBank/DDBJ whole genome shotgun (WGS) entry which is preliminary data.</text>
</comment>
<dbReference type="RefSeq" id="WP_155171273.1">
    <property type="nucleotide sequence ID" value="NZ_BAAAFL010000068.1"/>
</dbReference>
<dbReference type="Gene3D" id="1.10.510.40">
    <property type="match status" value="1"/>
</dbReference>
<comment type="pathway">
    <text evidence="1">Siderophore biosynthesis.</text>
</comment>
<dbReference type="PANTHER" id="PTHR34384">
    <property type="entry name" value="L-2,3-DIAMINOPROPANOATE--CITRATE LIGASE"/>
    <property type="match status" value="1"/>
</dbReference>
<dbReference type="InterPro" id="IPR037455">
    <property type="entry name" value="LucA/IucC-like"/>
</dbReference>
<dbReference type="InterPro" id="IPR022770">
    <property type="entry name" value="IucA/IucC-like_C"/>
</dbReference>
<feature type="domain" description="Aerobactin siderophore biosynthesis IucA/IucC-like C-terminal" evidence="3">
    <location>
        <begin position="419"/>
        <end position="576"/>
    </location>
</feature>
<sequence length="609" mass="69538">MKDINFSPESAVSHLNHEVWEKVNRLHLKKAISEFAHELLITPELLHQQGDVGHYLLRADYGNAEYSFKAQKLHLDHWHIDEASIEKVINGQAATLDSLKFITEFRDSLGIPAEMLPTYMEEISSTLYGAAYMHTKKQLSACELTVAEYQDIEHAMTAGHPCFVANNGRIGFDASDYQAYAPEAGAPVKMIWVAAHKSRADYAGIERLPYEALIIRELGADTLGKFSAVLQEKGLNKADYYFMPVHPWQWFNKLVHIFAADIASNLLVCLGYASDEYLAQQSIRTFYNITNPEKHYTKTALSILNMGFMRGLSPYYMSSTPAIMEWITERLAGDAYLTEKGFTMLGEVASVGYRNHYYEELGRSLAYNKMLSALWRESPATVLQPGQKLMTMAALLHVDTEGAAFVPELIRSSRLDMDEWLTRYLDCYMSPLLHCFYEYDMVFMPHGENLILILENNVPVKAIMKDITEEVVVLSPDVVLPEKAKRLYAPTPEDVKLLSIFTDVFDCFFRFLSAILVEHAQYDEERFWNLVAQCIQNYQDAHPHLIDKFEQYDLFAPEFTRSCLNRLQLRNNQQMVDLANPSNNLQFFGTLKNPVATYKRASAEVVEPV</sequence>
<evidence type="ECO:0000313" key="4">
    <source>
        <dbReference type="EMBL" id="MTI25239.1"/>
    </source>
</evidence>
<protein>
    <submittedName>
        <fullName evidence="4">IucA/IucC family siderophore biosynthesis protein</fullName>
    </submittedName>
</protein>
<organism evidence="4 5">
    <name type="scientific">Fulvivirga kasyanovii</name>
    <dbReference type="NCBI Taxonomy" id="396812"/>
    <lineage>
        <taxon>Bacteria</taxon>
        <taxon>Pseudomonadati</taxon>
        <taxon>Bacteroidota</taxon>
        <taxon>Cytophagia</taxon>
        <taxon>Cytophagales</taxon>
        <taxon>Fulvivirgaceae</taxon>
        <taxon>Fulvivirga</taxon>
    </lineage>
</organism>
<evidence type="ECO:0000256" key="1">
    <source>
        <dbReference type="ARBA" id="ARBA00004924"/>
    </source>
</evidence>
<dbReference type="Pfam" id="PF04183">
    <property type="entry name" value="IucA_IucC"/>
    <property type="match status" value="1"/>
</dbReference>
<reference evidence="4 5" key="1">
    <citation type="submission" date="2019-02" db="EMBL/GenBank/DDBJ databases">
        <authorList>
            <person name="Goldberg S.R."/>
            <person name="Haltli B.A."/>
            <person name="Correa H."/>
            <person name="Russell K.G."/>
        </authorList>
    </citation>
    <scope>NUCLEOTIDE SEQUENCE [LARGE SCALE GENOMIC DNA]</scope>
    <source>
        <strain evidence="4 5">JCM 16186</strain>
    </source>
</reference>
<keyword evidence="5" id="KW-1185">Reference proteome</keyword>
<accession>A0ABW9RMA8</accession>
<gene>
    <name evidence="4" type="ORF">E1163_09825</name>
</gene>
<dbReference type="PANTHER" id="PTHR34384:SF6">
    <property type="entry name" value="STAPHYLOFERRIN B SYNTHASE"/>
    <property type="match status" value="1"/>
</dbReference>
<dbReference type="InterPro" id="IPR007310">
    <property type="entry name" value="Aerobactin_biosyn_IucA/IucC_N"/>
</dbReference>
<feature type="domain" description="Aerobactin siderophore biosynthesis IucA/IucC N-terminal" evidence="2">
    <location>
        <begin position="149"/>
        <end position="397"/>
    </location>
</feature>
<dbReference type="Proteomes" id="UP000798808">
    <property type="component" value="Unassembled WGS sequence"/>
</dbReference>
<dbReference type="Gene3D" id="3.30.310.280">
    <property type="match status" value="1"/>
</dbReference>
<evidence type="ECO:0000313" key="5">
    <source>
        <dbReference type="Proteomes" id="UP000798808"/>
    </source>
</evidence>
<dbReference type="EMBL" id="SMLW01000497">
    <property type="protein sequence ID" value="MTI25239.1"/>
    <property type="molecule type" value="Genomic_DNA"/>
</dbReference>